<gene>
    <name evidence="9" type="primary">acd_1</name>
    <name evidence="9" type="ORF">ADA01nite_18760</name>
</gene>
<dbReference type="Gene3D" id="1.10.540.10">
    <property type="entry name" value="Acyl-CoA dehydrogenase/oxidase, N-terminal domain"/>
    <property type="match status" value="1"/>
</dbReference>
<evidence type="ECO:0000256" key="1">
    <source>
        <dbReference type="ARBA" id="ARBA00001974"/>
    </source>
</evidence>
<sequence>MSLATLEATRFNRESKKFYEEIRAQIQQIVEEVIQPNADRIDREGIFPRENLEALIKAGWGNILVPKKYNGLELDHVAFAIVAEEIGKACASTALVYVMHVGAVQTITLYGNDEQKERWLKPIENGWIGTYSTSEKASGGHWWYNFSEARRDGDDYLISAEKSFTTSAGQADFYVLQTKSPNSKDATDISFFIIDGKLPGIEAKPWEALGVKGNHSGPITYTDVKVKRRDLLGYEGQGKDLLLNGVSPIYLIGLGSVWLGVAQNALHKAVEYAKNTIHRDFNNSLADYQVIRQQLAEAKVLIESLKPWQRDLAEQLDILQEEGKEQGVLNLSLTEYKVHAAEVANQSAKIALDVSGGYGYKKGTIERLFRDARAGIAMGPSNNIAREWIGKNLVGLPLEMWIKGGE</sequence>
<proteinExistence type="inferred from homology"/>
<evidence type="ECO:0000259" key="6">
    <source>
        <dbReference type="Pfam" id="PF00441"/>
    </source>
</evidence>
<dbReference type="SUPFAM" id="SSF56645">
    <property type="entry name" value="Acyl-CoA dehydrogenase NM domain-like"/>
    <property type="match status" value="1"/>
</dbReference>
<evidence type="ECO:0000313" key="10">
    <source>
        <dbReference type="Proteomes" id="UP000321157"/>
    </source>
</evidence>
<dbReference type="SUPFAM" id="SSF47203">
    <property type="entry name" value="Acyl-CoA dehydrogenase C-terminal domain-like"/>
    <property type="match status" value="1"/>
</dbReference>
<evidence type="ECO:0000256" key="3">
    <source>
        <dbReference type="ARBA" id="ARBA00022630"/>
    </source>
</evidence>
<dbReference type="InterPro" id="IPR036250">
    <property type="entry name" value="AcylCo_DH-like_C"/>
</dbReference>
<dbReference type="PIRSF" id="PIRSF016578">
    <property type="entry name" value="HsaA"/>
    <property type="match status" value="1"/>
</dbReference>
<dbReference type="Pfam" id="PF00441">
    <property type="entry name" value="Acyl-CoA_dh_1"/>
    <property type="match status" value="1"/>
</dbReference>
<dbReference type="Pfam" id="PF02770">
    <property type="entry name" value="Acyl-CoA_dh_M"/>
    <property type="match status" value="1"/>
</dbReference>
<reference evidence="9 10" key="1">
    <citation type="submission" date="2019-07" db="EMBL/GenBank/DDBJ databases">
        <title>Whole genome shotgun sequence of Aneurinibacillus danicus NBRC 102444.</title>
        <authorList>
            <person name="Hosoyama A."/>
            <person name="Uohara A."/>
            <person name="Ohji S."/>
            <person name="Ichikawa N."/>
        </authorList>
    </citation>
    <scope>NUCLEOTIDE SEQUENCE [LARGE SCALE GENOMIC DNA]</scope>
    <source>
        <strain evidence="9 10">NBRC 102444</strain>
    </source>
</reference>
<feature type="domain" description="Acyl-CoA dehydrogenase/oxidase N-terminal" evidence="8">
    <location>
        <begin position="20"/>
        <end position="124"/>
    </location>
</feature>
<dbReference type="InterPro" id="IPR006091">
    <property type="entry name" value="Acyl-CoA_Oxase/DH_mid-dom"/>
</dbReference>
<organism evidence="9 10">
    <name type="scientific">Aneurinibacillus danicus</name>
    <dbReference type="NCBI Taxonomy" id="267746"/>
    <lineage>
        <taxon>Bacteria</taxon>
        <taxon>Bacillati</taxon>
        <taxon>Bacillota</taxon>
        <taxon>Bacilli</taxon>
        <taxon>Bacillales</taxon>
        <taxon>Paenibacillaceae</taxon>
        <taxon>Aneurinibacillus group</taxon>
        <taxon>Aneurinibacillus</taxon>
    </lineage>
</organism>
<dbReference type="OrthoDB" id="9785203at2"/>
<dbReference type="Gene3D" id="1.20.140.10">
    <property type="entry name" value="Butyryl-CoA Dehydrogenase, subunit A, domain 3"/>
    <property type="match status" value="1"/>
</dbReference>
<dbReference type="InterPro" id="IPR046373">
    <property type="entry name" value="Acyl-CoA_Oxase/DH_mid-dom_sf"/>
</dbReference>
<dbReference type="Proteomes" id="UP000321157">
    <property type="component" value="Unassembled WGS sequence"/>
</dbReference>
<dbReference type="AlphaFoldDB" id="A0A511V663"/>
<comment type="cofactor">
    <cofactor evidence="1 5">
        <name>FAD</name>
        <dbReference type="ChEBI" id="CHEBI:57692"/>
    </cofactor>
</comment>
<keyword evidence="4 5" id="KW-0274">FAD</keyword>
<evidence type="ECO:0000256" key="2">
    <source>
        <dbReference type="ARBA" id="ARBA00009347"/>
    </source>
</evidence>
<dbReference type="InterPro" id="IPR009100">
    <property type="entry name" value="AcylCoA_DH/oxidase_NM_dom_sf"/>
</dbReference>
<dbReference type="GO" id="GO:0050660">
    <property type="term" value="F:flavin adenine dinucleotide binding"/>
    <property type="evidence" value="ECO:0007669"/>
    <property type="project" value="InterPro"/>
</dbReference>
<name>A0A511V663_9BACL</name>
<dbReference type="GO" id="GO:0003995">
    <property type="term" value="F:acyl-CoA dehydrogenase activity"/>
    <property type="evidence" value="ECO:0007669"/>
    <property type="project" value="TreeGrafter"/>
</dbReference>
<keyword evidence="5" id="KW-0560">Oxidoreductase</keyword>
<evidence type="ECO:0000256" key="4">
    <source>
        <dbReference type="ARBA" id="ARBA00022827"/>
    </source>
</evidence>
<dbReference type="PANTHER" id="PTHR43884">
    <property type="entry name" value="ACYL-COA DEHYDROGENASE"/>
    <property type="match status" value="1"/>
</dbReference>
<dbReference type="RefSeq" id="WP_146809687.1">
    <property type="nucleotide sequence ID" value="NZ_BJXX01000078.1"/>
</dbReference>
<evidence type="ECO:0000313" key="9">
    <source>
        <dbReference type="EMBL" id="GEN34416.1"/>
    </source>
</evidence>
<evidence type="ECO:0000259" key="8">
    <source>
        <dbReference type="Pfam" id="PF02771"/>
    </source>
</evidence>
<evidence type="ECO:0000256" key="5">
    <source>
        <dbReference type="RuleBase" id="RU362125"/>
    </source>
</evidence>
<dbReference type="InterPro" id="IPR013786">
    <property type="entry name" value="AcylCoA_DH/ox_N"/>
</dbReference>
<dbReference type="Gene3D" id="2.40.110.10">
    <property type="entry name" value="Butyryl-CoA Dehydrogenase, subunit A, domain 2"/>
    <property type="match status" value="1"/>
</dbReference>
<feature type="domain" description="Acyl-CoA oxidase/dehydrogenase middle" evidence="7">
    <location>
        <begin position="134"/>
        <end position="224"/>
    </location>
</feature>
<keyword evidence="10" id="KW-1185">Reference proteome</keyword>
<dbReference type="InterPro" id="IPR009075">
    <property type="entry name" value="AcylCo_DH/oxidase_C"/>
</dbReference>
<dbReference type="InterPro" id="IPR037069">
    <property type="entry name" value="AcylCoA_DH/ox_N_sf"/>
</dbReference>
<feature type="domain" description="Acyl-CoA dehydrogenase/oxidase C-terminal" evidence="6">
    <location>
        <begin position="253"/>
        <end position="393"/>
    </location>
</feature>
<protein>
    <submittedName>
        <fullName evidence="9">Acyl-CoA dehydrogenase</fullName>
    </submittedName>
</protein>
<accession>A0A511V663</accession>
<dbReference type="EMBL" id="BJXX01000078">
    <property type="protein sequence ID" value="GEN34416.1"/>
    <property type="molecule type" value="Genomic_DNA"/>
</dbReference>
<comment type="similarity">
    <text evidence="2 5">Belongs to the acyl-CoA dehydrogenase family.</text>
</comment>
<dbReference type="PANTHER" id="PTHR43884:SF12">
    <property type="entry name" value="ISOVALERYL-COA DEHYDROGENASE, MITOCHONDRIAL-RELATED"/>
    <property type="match status" value="1"/>
</dbReference>
<dbReference type="Pfam" id="PF02771">
    <property type="entry name" value="Acyl-CoA_dh_N"/>
    <property type="match status" value="1"/>
</dbReference>
<comment type="caution">
    <text evidence="9">The sequence shown here is derived from an EMBL/GenBank/DDBJ whole genome shotgun (WGS) entry which is preliminary data.</text>
</comment>
<evidence type="ECO:0000259" key="7">
    <source>
        <dbReference type="Pfam" id="PF02770"/>
    </source>
</evidence>
<keyword evidence="3 5" id="KW-0285">Flavoprotein</keyword>